<gene>
    <name evidence="1" type="ORF">NEIMUCOT_06174</name>
</gene>
<reference evidence="1 2" key="1">
    <citation type="submission" date="2009-10" db="EMBL/GenBank/DDBJ databases">
        <authorList>
            <person name="Weinstock G."/>
            <person name="Sodergren E."/>
            <person name="Clifton S."/>
            <person name="Fulton L."/>
            <person name="Fulton B."/>
            <person name="Courtney L."/>
            <person name="Fronick C."/>
            <person name="Harrison M."/>
            <person name="Strong C."/>
            <person name="Farmer C."/>
            <person name="Delahaunty K."/>
            <person name="Markovic C."/>
            <person name="Hall O."/>
            <person name="Minx P."/>
            <person name="Tomlinson C."/>
            <person name="Mitreva M."/>
            <person name="Nelson J."/>
            <person name="Hou S."/>
            <person name="Wollam A."/>
            <person name="Pepin K.H."/>
            <person name="Johnson M."/>
            <person name="Bhonagiri V."/>
            <person name="Nash W.E."/>
            <person name="Warren W."/>
            <person name="Chinwalla A."/>
            <person name="Mardis E.R."/>
            <person name="Wilson R.K."/>
        </authorList>
    </citation>
    <scope>NUCLEOTIDE SEQUENCE [LARGE SCALE GENOMIC DNA]</scope>
    <source>
        <strain evidence="2">ATCC 25996 / DSM 4631 / NCTC 10774 / M26</strain>
    </source>
</reference>
<comment type="caution">
    <text evidence="1">The sequence shown here is derived from an EMBL/GenBank/DDBJ whole genome shotgun (WGS) entry which is preliminary data.</text>
</comment>
<dbReference type="STRING" id="546266.NEIMUCOT_06174"/>
<dbReference type="EMBL" id="ACDX02000021">
    <property type="protein sequence ID" value="EFC87370.1"/>
    <property type="molecule type" value="Genomic_DNA"/>
</dbReference>
<protein>
    <submittedName>
        <fullName evidence="1">Uncharacterized protein</fullName>
    </submittedName>
</protein>
<evidence type="ECO:0000313" key="2">
    <source>
        <dbReference type="Proteomes" id="UP000003344"/>
    </source>
</evidence>
<sequence length="40" mass="4588">MQFSFQTTFWRLAAVCLCSILPLCYKIKTLFNPKSKSGKS</sequence>
<dbReference type="Proteomes" id="UP000003344">
    <property type="component" value="Unassembled WGS sequence"/>
</dbReference>
<accession>D2ZZU0</accession>
<dbReference type="AlphaFoldDB" id="D2ZZU0"/>
<name>D2ZZU0_NEIM2</name>
<organism evidence="1 2">
    <name type="scientific">Neisseria mucosa (strain ATCC 25996 / DSM 4631 / NCTC 10774 / M26)</name>
    <dbReference type="NCBI Taxonomy" id="546266"/>
    <lineage>
        <taxon>Bacteria</taxon>
        <taxon>Pseudomonadati</taxon>
        <taxon>Pseudomonadota</taxon>
        <taxon>Betaproteobacteria</taxon>
        <taxon>Neisseriales</taxon>
        <taxon>Neisseriaceae</taxon>
        <taxon>Neisseria</taxon>
    </lineage>
</organism>
<evidence type="ECO:0000313" key="1">
    <source>
        <dbReference type="EMBL" id="EFC87370.1"/>
    </source>
</evidence>
<proteinExistence type="predicted"/>